<gene>
    <name evidence="2" type="ORF">P4O66_007184</name>
</gene>
<sequence length="124" mass="14009">MLSFVHTPSPRSPYLHNHAAPKKSRPSGLNGYRLVALTSHVTKTFQTLVLQHLRPQGPCSPGEAGKFFNFFSAFNTIQPCLLRQKLPEMHRHPDTTSWITDYLTGRPRYVRFDGSVSESVISNT</sequence>
<reference evidence="2" key="1">
    <citation type="submission" date="2023-03" db="EMBL/GenBank/DDBJ databases">
        <title>Electrophorus voltai genome.</title>
        <authorList>
            <person name="Bian C."/>
        </authorList>
    </citation>
    <scope>NUCLEOTIDE SEQUENCE</scope>
    <source>
        <strain evidence="2">CB-2022</strain>
        <tissue evidence="2">Muscle</tissue>
    </source>
</reference>
<proteinExistence type="predicted"/>
<dbReference type="Proteomes" id="UP001239994">
    <property type="component" value="Unassembled WGS sequence"/>
</dbReference>
<name>A0AAD8ZGC3_9TELE</name>
<comment type="caution">
    <text evidence="2">The sequence shown here is derived from an EMBL/GenBank/DDBJ whole genome shotgun (WGS) entry which is preliminary data.</text>
</comment>
<evidence type="ECO:0000313" key="2">
    <source>
        <dbReference type="EMBL" id="KAK1798914.1"/>
    </source>
</evidence>
<dbReference type="EMBL" id="JAROKS010000012">
    <property type="protein sequence ID" value="KAK1798914.1"/>
    <property type="molecule type" value="Genomic_DNA"/>
</dbReference>
<feature type="non-terminal residue" evidence="2">
    <location>
        <position position="1"/>
    </location>
</feature>
<organism evidence="2 3">
    <name type="scientific">Electrophorus voltai</name>
    <dbReference type="NCBI Taxonomy" id="2609070"/>
    <lineage>
        <taxon>Eukaryota</taxon>
        <taxon>Metazoa</taxon>
        <taxon>Chordata</taxon>
        <taxon>Craniata</taxon>
        <taxon>Vertebrata</taxon>
        <taxon>Euteleostomi</taxon>
        <taxon>Actinopterygii</taxon>
        <taxon>Neopterygii</taxon>
        <taxon>Teleostei</taxon>
        <taxon>Ostariophysi</taxon>
        <taxon>Gymnotiformes</taxon>
        <taxon>Gymnotoidei</taxon>
        <taxon>Gymnotidae</taxon>
        <taxon>Electrophorus</taxon>
    </lineage>
</organism>
<feature type="region of interest" description="Disordered" evidence="1">
    <location>
        <begin position="1"/>
        <end position="27"/>
    </location>
</feature>
<evidence type="ECO:0000313" key="3">
    <source>
        <dbReference type="Proteomes" id="UP001239994"/>
    </source>
</evidence>
<keyword evidence="3" id="KW-1185">Reference proteome</keyword>
<accession>A0AAD8ZGC3</accession>
<evidence type="ECO:0000256" key="1">
    <source>
        <dbReference type="SAM" id="MobiDB-lite"/>
    </source>
</evidence>
<dbReference type="AlphaFoldDB" id="A0AAD8ZGC3"/>
<protein>
    <submittedName>
        <fullName evidence="2">Uncharacterized protein</fullName>
    </submittedName>
</protein>